<proteinExistence type="predicted"/>
<dbReference type="AlphaFoldDB" id="A0AAN6YU36"/>
<organism evidence="2 3">
    <name type="scientific">Canariomyces notabilis</name>
    <dbReference type="NCBI Taxonomy" id="2074819"/>
    <lineage>
        <taxon>Eukaryota</taxon>
        <taxon>Fungi</taxon>
        <taxon>Dikarya</taxon>
        <taxon>Ascomycota</taxon>
        <taxon>Pezizomycotina</taxon>
        <taxon>Sordariomycetes</taxon>
        <taxon>Sordariomycetidae</taxon>
        <taxon>Sordariales</taxon>
        <taxon>Chaetomiaceae</taxon>
        <taxon>Canariomyces</taxon>
    </lineage>
</organism>
<keyword evidence="3" id="KW-1185">Reference proteome</keyword>
<accession>A0AAN6YU36</accession>
<feature type="compositionally biased region" description="Acidic residues" evidence="1">
    <location>
        <begin position="320"/>
        <end position="332"/>
    </location>
</feature>
<reference evidence="2" key="2">
    <citation type="submission" date="2023-05" db="EMBL/GenBank/DDBJ databases">
        <authorList>
            <consortium name="Lawrence Berkeley National Laboratory"/>
            <person name="Steindorff A."/>
            <person name="Hensen N."/>
            <person name="Bonometti L."/>
            <person name="Westerberg I."/>
            <person name="Brannstrom I.O."/>
            <person name="Guillou S."/>
            <person name="Cros-Aarteil S."/>
            <person name="Calhoun S."/>
            <person name="Haridas S."/>
            <person name="Kuo A."/>
            <person name="Mondo S."/>
            <person name="Pangilinan J."/>
            <person name="Riley R."/>
            <person name="Labutti K."/>
            <person name="Andreopoulos B."/>
            <person name="Lipzen A."/>
            <person name="Chen C."/>
            <person name="Yanf M."/>
            <person name="Daum C."/>
            <person name="Ng V."/>
            <person name="Clum A."/>
            <person name="Ohm R."/>
            <person name="Martin F."/>
            <person name="Silar P."/>
            <person name="Natvig D."/>
            <person name="Lalanne C."/>
            <person name="Gautier V."/>
            <person name="Ament-Velasquez S.L."/>
            <person name="Kruys A."/>
            <person name="Hutchinson M.I."/>
            <person name="Powell A.J."/>
            <person name="Barry K."/>
            <person name="Miller A.N."/>
            <person name="Grigoriev I.V."/>
            <person name="Debuchy R."/>
            <person name="Gladieux P."/>
            <person name="Thoren M.H."/>
            <person name="Johannesson H."/>
        </authorList>
    </citation>
    <scope>NUCLEOTIDE SEQUENCE</scope>
    <source>
        <strain evidence="2">CBS 508.74</strain>
    </source>
</reference>
<evidence type="ECO:0000313" key="3">
    <source>
        <dbReference type="Proteomes" id="UP001302812"/>
    </source>
</evidence>
<feature type="compositionally biased region" description="Basic and acidic residues" evidence="1">
    <location>
        <begin position="193"/>
        <end position="217"/>
    </location>
</feature>
<protein>
    <submittedName>
        <fullName evidence="2">Uncharacterized protein</fullName>
    </submittedName>
</protein>
<feature type="region of interest" description="Disordered" evidence="1">
    <location>
        <begin position="170"/>
        <end position="269"/>
    </location>
</feature>
<feature type="region of interest" description="Disordered" evidence="1">
    <location>
        <begin position="302"/>
        <end position="332"/>
    </location>
</feature>
<feature type="compositionally biased region" description="Polar residues" evidence="1">
    <location>
        <begin position="170"/>
        <end position="184"/>
    </location>
</feature>
<evidence type="ECO:0000313" key="2">
    <source>
        <dbReference type="EMBL" id="KAK4113842.1"/>
    </source>
</evidence>
<evidence type="ECO:0000256" key="1">
    <source>
        <dbReference type="SAM" id="MobiDB-lite"/>
    </source>
</evidence>
<sequence length="410" mass="44070">MGLRLYQAPVESDIQSKAAAEKGPAQSRTSIRRIRSARVPDRAREHRRRVLAAAAASYNGFDPRRGSTALDPPMRSPPAADSSSHGLTPGSDQGYRALRDVAGRMGILDDRVVAMFGERWAHLHAESNPSPRRDDSNEPSPLLGMAVESEFLPRSRPPPEPYAYTLSNIRSTQAPNHPSRSATRSPGLLPSHRRPDESWLRDSATARDEHAPSDRVSSRRRSPRPSALGSSRLDGLGDRDRSLSPEMWGTLQSTLTPDPQPPSVGSSFASASAASAAAASQSTAGGAGSSRTSFTTTTLDTAAGDESTFEPPCESGCDNSDTEGDEDDEMDQIDIPNFGLRAATRRSYADAARGGSSSNNNNAEDPLELLGGIGGMQRIVRTLARREDIPDEWWAEVGLSRTLSREASDN</sequence>
<feature type="region of interest" description="Disordered" evidence="1">
    <location>
        <begin position="1"/>
        <end position="31"/>
    </location>
</feature>
<dbReference type="EMBL" id="MU853338">
    <property type="protein sequence ID" value="KAK4113842.1"/>
    <property type="molecule type" value="Genomic_DNA"/>
</dbReference>
<reference evidence="2" key="1">
    <citation type="journal article" date="2023" name="Mol. Phylogenet. Evol.">
        <title>Genome-scale phylogeny and comparative genomics of the fungal order Sordariales.</title>
        <authorList>
            <person name="Hensen N."/>
            <person name="Bonometti L."/>
            <person name="Westerberg I."/>
            <person name="Brannstrom I.O."/>
            <person name="Guillou S."/>
            <person name="Cros-Aarteil S."/>
            <person name="Calhoun S."/>
            <person name="Haridas S."/>
            <person name="Kuo A."/>
            <person name="Mondo S."/>
            <person name="Pangilinan J."/>
            <person name="Riley R."/>
            <person name="LaButti K."/>
            <person name="Andreopoulos B."/>
            <person name="Lipzen A."/>
            <person name="Chen C."/>
            <person name="Yan M."/>
            <person name="Daum C."/>
            <person name="Ng V."/>
            <person name="Clum A."/>
            <person name="Steindorff A."/>
            <person name="Ohm R.A."/>
            <person name="Martin F."/>
            <person name="Silar P."/>
            <person name="Natvig D.O."/>
            <person name="Lalanne C."/>
            <person name="Gautier V."/>
            <person name="Ament-Velasquez S.L."/>
            <person name="Kruys A."/>
            <person name="Hutchinson M.I."/>
            <person name="Powell A.J."/>
            <person name="Barry K."/>
            <person name="Miller A.N."/>
            <person name="Grigoriev I.V."/>
            <person name="Debuchy R."/>
            <person name="Gladieux P."/>
            <person name="Hiltunen Thoren M."/>
            <person name="Johannesson H."/>
        </authorList>
    </citation>
    <scope>NUCLEOTIDE SEQUENCE</scope>
    <source>
        <strain evidence="2">CBS 508.74</strain>
    </source>
</reference>
<dbReference type="RefSeq" id="XP_064671412.1">
    <property type="nucleotide sequence ID" value="XM_064813565.1"/>
</dbReference>
<feature type="region of interest" description="Disordered" evidence="1">
    <location>
        <begin position="54"/>
        <end position="94"/>
    </location>
</feature>
<comment type="caution">
    <text evidence="2">The sequence shown here is derived from an EMBL/GenBank/DDBJ whole genome shotgun (WGS) entry which is preliminary data.</text>
</comment>
<dbReference type="GeneID" id="89937690"/>
<dbReference type="Proteomes" id="UP001302812">
    <property type="component" value="Unassembled WGS sequence"/>
</dbReference>
<gene>
    <name evidence="2" type="ORF">N656DRAFT_767545</name>
</gene>
<name>A0AAN6YU36_9PEZI</name>